<keyword evidence="4" id="KW-1185">Reference proteome</keyword>
<organism evidence="3 4">
    <name type="scientific">Pelomonas baiyunensis</name>
    <dbReference type="NCBI Taxonomy" id="3299026"/>
    <lineage>
        <taxon>Bacteria</taxon>
        <taxon>Pseudomonadati</taxon>
        <taxon>Pseudomonadota</taxon>
        <taxon>Betaproteobacteria</taxon>
        <taxon>Burkholderiales</taxon>
        <taxon>Sphaerotilaceae</taxon>
        <taxon>Roseateles</taxon>
    </lineage>
</organism>
<sequence>MPARKVLVFRSDYLPVSETFISDHLRHLRRYEPLVVAERDTPAKHRTAHEPLLVGQGRLGRWLFRRWGISGALDRLIAKQQPDLVHVHFLTDAVALLPYMERNTLPLVVTAHGYDAATYDEHLATFPEGQRLLALRERLIRRVDKVICVSAFIRDELLKRGFPADKLLVCHLGIDLGAFPPQPPQAAQRTGILSVGRLVEKKGMGLLIDAYARLPEALRAQHPLRIVGDGPLREALQAQAVALGVQPEFLGAQPRTVVLDLLQRSAVFCLASVRAANGDAEGMPIAIMEALASGAPTAIFDDQPMAPLLRQADAGLLPPAGHAAALAEQLHAALSSEARRDQLAERALQVVRTHFDLFRNVAALEEVYASINHD</sequence>
<comment type="caution">
    <text evidence="3">The sequence shown here is derived from an EMBL/GenBank/DDBJ whole genome shotgun (WGS) entry which is preliminary data.</text>
</comment>
<reference evidence="3 4" key="1">
    <citation type="submission" date="2024-08" db="EMBL/GenBank/DDBJ databases">
        <authorList>
            <person name="Lu H."/>
        </authorList>
    </citation>
    <scope>NUCLEOTIDE SEQUENCE [LARGE SCALE GENOMIC DNA]</scope>
    <source>
        <strain evidence="3 4">BYS87W</strain>
    </source>
</reference>
<dbReference type="EC" id="2.4.-.-" evidence="3"/>
<dbReference type="Pfam" id="PF00534">
    <property type="entry name" value="Glycos_transf_1"/>
    <property type="match status" value="1"/>
</dbReference>
<dbReference type="EMBL" id="JBIGIB010000006">
    <property type="protein sequence ID" value="MFG6468778.1"/>
    <property type="molecule type" value="Genomic_DNA"/>
</dbReference>
<protein>
    <submittedName>
        <fullName evidence="3">Glycosyltransferase</fullName>
        <ecNumber evidence="3">2.4.-.-</ecNumber>
    </submittedName>
</protein>
<dbReference type="PANTHER" id="PTHR45947:SF14">
    <property type="entry name" value="SLL1723 PROTEIN"/>
    <property type="match status" value="1"/>
</dbReference>
<evidence type="ECO:0000313" key="4">
    <source>
        <dbReference type="Proteomes" id="UP001606303"/>
    </source>
</evidence>
<gene>
    <name evidence="3" type="ORF">ACG01O_19295</name>
</gene>
<evidence type="ECO:0000313" key="3">
    <source>
        <dbReference type="EMBL" id="MFG6468778.1"/>
    </source>
</evidence>
<accession>A0ABW7H3G9</accession>
<evidence type="ECO:0000259" key="2">
    <source>
        <dbReference type="Pfam" id="PF13439"/>
    </source>
</evidence>
<name>A0ABW7H3G9_9BURK</name>
<dbReference type="InterPro" id="IPR050194">
    <property type="entry name" value="Glycosyltransferase_grp1"/>
</dbReference>
<keyword evidence="3" id="KW-0328">Glycosyltransferase</keyword>
<dbReference type="RefSeq" id="WP_394387037.1">
    <property type="nucleotide sequence ID" value="NZ_JBIGIB010000006.1"/>
</dbReference>
<feature type="domain" description="Glycosyl transferase family 1" evidence="1">
    <location>
        <begin position="189"/>
        <end position="347"/>
    </location>
</feature>
<keyword evidence="3" id="KW-0808">Transferase</keyword>
<feature type="domain" description="Glycosyltransferase subfamily 4-like N-terminal" evidence="2">
    <location>
        <begin position="23"/>
        <end position="176"/>
    </location>
</feature>
<dbReference type="Gene3D" id="3.40.50.2000">
    <property type="entry name" value="Glycogen Phosphorylase B"/>
    <property type="match status" value="2"/>
</dbReference>
<proteinExistence type="predicted"/>
<dbReference type="GO" id="GO:0016757">
    <property type="term" value="F:glycosyltransferase activity"/>
    <property type="evidence" value="ECO:0007669"/>
    <property type="project" value="UniProtKB-KW"/>
</dbReference>
<dbReference type="Pfam" id="PF13439">
    <property type="entry name" value="Glyco_transf_4"/>
    <property type="match status" value="1"/>
</dbReference>
<dbReference type="PANTHER" id="PTHR45947">
    <property type="entry name" value="SULFOQUINOVOSYL TRANSFERASE SQD2"/>
    <property type="match status" value="1"/>
</dbReference>
<dbReference type="Proteomes" id="UP001606303">
    <property type="component" value="Unassembled WGS sequence"/>
</dbReference>
<dbReference type="InterPro" id="IPR001296">
    <property type="entry name" value="Glyco_trans_1"/>
</dbReference>
<dbReference type="InterPro" id="IPR028098">
    <property type="entry name" value="Glyco_trans_4-like_N"/>
</dbReference>
<evidence type="ECO:0000259" key="1">
    <source>
        <dbReference type="Pfam" id="PF00534"/>
    </source>
</evidence>
<dbReference type="SUPFAM" id="SSF53756">
    <property type="entry name" value="UDP-Glycosyltransferase/glycogen phosphorylase"/>
    <property type="match status" value="1"/>
</dbReference>